<keyword evidence="2" id="KW-0012">Acyltransferase</keyword>
<evidence type="ECO:0000313" key="2">
    <source>
        <dbReference type="EMBL" id="KUG22180.1"/>
    </source>
</evidence>
<protein>
    <submittedName>
        <fullName evidence="2">Galactoside o-acetyltransferase</fullName>
        <ecNumber evidence="2">2.3.1.18</ecNumber>
    </submittedName>
</protein>
<dbReference type="PANTHER" id="PTHR23416">
    <property type="entry name" value="SIALIC ACID SYNTHASE-RELATED"/>
    <property type="match status" value="1"/>
</dbReference>
<dbReference type="EMBL" id="LNQE01000981">
    <property type="protein sequence ID" value="KUG22180.1"/>
    <property type="molecule type" value="Genomic_DNA"/>
</dbReference>
<dbReference type="InterPro" id="IPR018357">
    <property type="entry name" value="Hexapep_transf_CS"/>
</dbReference>
<dbReference type="AlphaFoldDB" id="A0A0W8FMY1"/>
<dbReference type="CDD" id="cd04647">
    <property type="entry name" value="LbH_MAT_like"/>
    <property type="match status" value="1"/>
</dbReference>
<reference evidence="2" key="1">
    <citation type="journal article" date="2015" name="Proc. Natl. Acad. Sci. U.S.A.">
        <title>Networks of energetic and metabolic interactions define dynamics in microbial communities.</title>
        <authorList>
            <person name="Embree M."/>
            <person name="Liu J.K."/>
            <person name="Al-Bassam M.M."/>
            <person name="Zengler K."/>
        </authorList>
    </citation>
    <scope>NUCLEOTIDE SEQUENCE</scope>
</reference>
<keyword evidence="1 2" id="KW-0808">Transferase</keyword>
<sequence>MRKDHRPYYLKRFYNKYQKWYADHFLAPQFEYFGRGLVFMKPQHVEVFGGPVYLGDYSTIIATPDRKVRFAVWPVWLGKGKIEVGKCCLICPGTRIMSATSITMGDGCMTAQNVSISDADWHDIYDRSMPIGKTQAVTIGNNVWLGDSVIVGKGVTIGDNAVIGAGSIVVKDIPANAIAVGNPATVIRYLDPDIPMKTRTDWLANPAKLASDFELIDRALMKGNSLAGWFRSLLFPRRGD</sequence>
<comment type="caution">
    <text evidence="2">The sequence shown here is derived from an EMBL/GenBank/DDBJ whole genome shotgun (WGS) entry which is preliminary data.</text>
</comment>
<dbReference type="Gene3D" id="2.160.10.10">
    <property type="entry name" value="Hexapeptide repeat proteins"/>
    <property type="match status" value="1"/>
</dbReference>
<evidence type="ECO:0000256" key="1">
    <source>
        <dbReference type="ARBA" id="ARBA00022679"/>
    </source>
</evidence>
<name>A0A0W8FMY1_9ZZZZ</name>
<dbReference type="InterPro" id="IPR051159">
    <property type="entry name" value="Hexapeptide_acetyltransf"/>
</dbReference>
<dbReference type="InterPro" id="IPR001451">
    <property type="entry name" value="Hexapep"/>
</dbReference>
<dbReference type="PANTHER" id="PTHR23416:SF78">
    <property type="entry name" value="LIPOPOLYSACCHARIDE BIOSYNTHESIS O-ACETYL TRANSFERASE WBBJ-RELATED"/>
    <property type="match status" value="1"/>
</dbReference>
<dbReference type="PROSITE" id="PS00101">
    <property type="entry name" value="HEXAPEP_TRANSFERASES"/>
    <property type="match status" value="1"/>
</dbReference>
<dbReference type="EC" id="2.3.1.18" evidence="2"/>
<dbReference type="GO" id="GO:0008870">
    <property type="term" value="F:galactoside O-acetyltransferase activity"/>
    <property type="evidence" value="ECO:0007669"/>
    <property type="project" value="UniProtKB-EC"/>
</dbReference>
<organism evidence="2">
    <name type="scientific">hydrocarbon metagenome</name>
    <dbReference type="NCBI Taxonomy" id="938273"/>
    <lineage>
        <taxon>unclassified sequences</taxon>
        <taxon>metagenomes</taxon>
        <taxon>ecological metagenomes</taxon>
    </lineage>
</organism>
<dbReference type="InterPro" id="IPR011004">
    <property type="entry name" value="Trimer_LpxA-like_sf"/>
</dbReference>
<gene>
    <name evidence="2" type="ORF">ASZ90_008045</name>
</gene>
<dbReference type="SUPFAM" id="SSF51161">
    <property type="entry name" value="Trimeric LpxA-like enzymes"/>
    <property type="match status" value="1"/>
</dbReference>
<dbReference type="Pfam" id="PF00132">
    <property type="entry name" value="Hexapep"/>
    <property type="match status" value="1"/>
</dbReference>
<accession>A0A0W8FMY1</accession>
<proteinExistence type="predicted"/>